<keyword evidence="1" id="KW-0472">Membrane</keyword>
<keyword evidence="1" id="KW-1133">Transmembrane helix</keyword>
<feature type="transmembrane region" description="Helical" evidence="1">
    <location>
        <begin position="82"/>
        <end position="107"/>
    </location>
</feature>
<evidence type="ECO:0000313" key="2">
    <source>
        <dbReference type="EMBL" id="RYC67758.1"/>
    </source>
</evidence>
<protein>
    <submittedName>
        <fullName evidence="2">Uncharacterized protein</fullName>
    </submittedName>
</protein>
<keyword evidence="3" id="KW-1185">Reference proteome</keyword>
<evidence type="ECO:0000256" key="1">
    <source>
        <dbReference type="SAM" id="Phobius"/>
    </source>
</evidence>
<dbReference type="RefSeq" id="WP_077922110.1">
    <property type="nucleotide sequence ID" value="NZ_SBLB01000007.1"/>
</dbReference>
<feature type="transmembrane region" description="Helical" evidence="1">
    <location>
        <begin position="42"/>
        <end position="62"/>
    </location>
</feature>
<dbReference type="Proteomes" id="UP000290407">
    <property type="component" value="Unassembled WGS sequence"/>
</dbReference>
<dbReference type="EMBL" id="SBLB01000007">
    <property type="protein sequence ID" value="RYC67758.1"/>
    <property type="molecule type" value="Genomic_DNA"/>
</dbReference>
<reference evidence="2 3" key="1">
    <citation type="submission" date="2019-01" db="EMBL/GenBank/DDBJ databases">
        <title>Spirosoma flava sp. nov., a propanil-degrading bacterium isolated from herbicide-contaminated soil.</title>
        <authorList>
            <person name="Zhang L."/>
            <person name="Jiang J.-D."/>
        </authorList>
    </citation>
    <scope>NUCLEOTIDE SEQUENCE [LARGE SCALE GENOMIC DNA]</scope>
    <source>
        <strain evidence="2 3">TY50</strain>
    </source>
</reference>
<accession>A0A4V1RVS2</accession>
<comment type="caution">
    <text evidence="2">The sequence shown here is derived from an EMBL/GenBank/DDBJ whole genome shotgun (WGS) entry which is preliminary data.</text>
</comment>
<evidence type="ECO:0000313" key="3">
    <source>
        <dbReference type="Proteomes" id="UP000290407"/>
    </source>
</evidence>
<name>A0A4V1RVS2_9BACT</name>
<feature type="transmembrane region" description="Helical" evidence="1">
    <location>
        <begin position="6"/>
        <end position="30"/>
    </location>
</feature>
<organism evidence="2 3">
    <name type="scientific">Spirosoma sordidisoli</name>
    <dbReference type="NCBI Taxonomy" id="2502893"/>
    <lineage>
        <taxon>Bacteria</taxon>
        <taxon>Pseudomonadati</taxon>
        <taxon>Bacteroidota</taxon>
        <taxon>Cytophagia</taxon>
        <taxon>Cytophagales</taxon>
        <taxon>Cytophagaceae</taxon>
        <taxon>Spirosoma</taxon>
    </lineage>
</organism>
<keyword evidence="1" id="KW-0812">Transmembrane</keyword>
<sequence>MRQIIAIAVLSLLVQLVFPWWSLAVVSFAICCWRSPGAGRAFVYGFVGVGIVWLLYALMIQLRTDGVFVGRMSELLFKTNGGVLPVLVTTLVSGLVGGLAGVAGFFVRQASGNQIANRIS</sequence>
<dbReference type="AlphaFoldDB" id="A0A4V1RVS2"/>
<proteinExistence type="predicted"/>
<gene>
    <name evidence="2" type="ORF">EQG79_23955</name>
</gene>